<dbReference type="EMBL" id="CP060713">
    <property type="protein sequence ID" value="QNN53791.1"/>
    <property type="molecule type" value="Genomic_DNA"/>
</dbReference>
<evidence type="ECO:0000313" key="5">
    <source>
        <dbReference type="Proteomes" id="UP000515947"/>
    </source>
</evidence>
<evidence type="ECO:0000256" key="1">
    <source>
        <dbReference type="SAM" id="MobiDB-lite"/>
    </source>
</evidence>
<dbReference type="AlphaFoldDB" id="A0A7G9RDW6"/>
<gene>
    <name evidence="4" type="ORF">H9L09_05125</name>
</gene>
<feature type="transmembrane region" description="Helical" evidence="2">
    <location>
        <begin position="158"/>
        <end position="177"/>
    </location>
</feature>
<dbReference type="PANTHER" id="PTHR30566:SF25">
    <property type="entry name" value="INNER MEMBRANE PROTEIN"/>
    <property type="match status" value="1"/>
</dbReference>
<dbReference type="InterPro" id="IPR010920">
    <property type="entry name" value="LSM_dom_sf"/>
</dbReference>
<organism evidence="4 5">
    <name type="scientific">Nocardioides mesophilus</name>
    <dbReference type="NCBI Taxonomy" id="433659"/>
    <lineage>
        <taxon>Bacteria</taxon>
        <taxon>Bacillati</taxon>
        <taxon>Actinomycetota</taxon>
        <taxon>Actinomycetes</taxon>
        <taxon>Propionibacteriales</taxon>
        <taxon>Nocardioidaceae</taxon>
        <taxon>Nocardioides</taxon>
    </lineage>
</organism>
<keyword evidence="2" id="KW-1133">Transmembrane helix</keyword>
<accession>A0A7G9RDW6</accession>
<keyword evidence="2" id="KW-0472">Membrane</keyword>
<feature type="region of interest" description="Disordered" evidence="1">
    <location>
        <begin position="343"/>
        <end position="423"/>
    </location>
</feature>
<dbReference type="GO" id="GO:0016020">
    <property type="term" value="C:membrane"/>
    <property type="evidence" value="ECO:0007669"/>
    <property type="project" value="InterPro"/>
</dbReference>
<feature type="domain" description="Mechanosensitive ion channel MscS" evidence="3">
    <location>
        <begin position="180"/>
        <end position="246"/>
    </location>
</feature>
<evidence type="ECO:0000313" key="4">
    <source>
        <dbReference type="EMBL" id="QNN53791.1"/>
    </source>
</evidence>
<dbReference type="PANTHER" id="PTHR30566">
    <property type="entry name" value="YNAI-RELATED MECHANOSENSITIVE ION CHANNEL"/>
    <property type="match status" value="1"/>
</dbReference>
<evidence type="ECO:0000256" key="2">
    <source>
        <dbReference type="SAM" id="Phobius"/>
    </source>
</evidence>
<feature type="compositionally biased region" description="Basic and acidic residues" evidence="1">
    <location>
        <begin position="343"/>
        <end position="363"/>
    </location>
</feature>
<dbReference type="GO" id="GO:0055085">
    <property type="term" value="P:transmembrane transport"/>
    <property type="evidence" value="ECO:0007669"/>
    <property type="project" value="InterPro"/>
</dbReference>
<feature type="compositionally biased region" description="Basic and acidic residues" evidence="1">
    <location>
        <begin position="381"/>
        <end position="393"/>
    </location>
</feature>
<feature type="transmembrane region" description="Helical" evidence="2">
    <location>
        <begin position="12"/>
        <end position="35"/>
    </location>
</feature>
<dbReference type="SUPFAM" id="SSF50182">
    <property type="entry name" value="Sm-like ribonucleoproteins"/>
    <property type="match status" value="1"/>
</dbReference>
<keyword evidence="2" id="KW-0812">Transmembrane</keyword>
<protein>
    <submittedName>
        <fullName evidence="4">Mechanosensitive ion channel</fullName>
    </submittedName>
</protein>
<sequence length="423" mass="46600">MVVYTWSTFFRTLGLALAGALVAVALVHVVVLLLARRWAWAQRLLRAARLPFRSFLLAVALGSVAFSVRPEQITAAPWEWVQLGCRLLMIGSGAWLLAAVLLFVEDLGLARYRTDLRDNRTARRVKTQVSIIRRLTIAAVVVVAIGAALLSFPGVEALGASVLASAGVISVVAAVAAQSTLSNLFAGLQVAFSDAIRLDDVVIVEDEWGWIEEITLSYVVVRLWDDRRMVLPTTYFTSTPFQNWTRHNSELLGAVEVDVDWRVDVPAMRRELDRILAGTELWDQRAKVLQVTDAVGGIIRVRALMTAVDAGTLFDLRCLVREELVTWLQTRDMDGLPRQRMELVEHDPSGPRAPRVQERESERPGVFSGDAAGDARAARFRRAEQERRADQRATDPGVDEETEAAAEAAAGGRAADELADDPV</sequence>
<feature type="transmembrane region" description="Helical" evidence="2">
    <location>
        <begin position="131"/>
        <end position="152"/>
    </location>
</feature>
<keyword evidence="5" id="KW-1185">Reference proteome</keyword>
<reference evidence="4 5" key="1">
    <citation type="submission" date="2020-08" db="EMBL/GenBank/DDBJ databases">
        <title>Genome sequence of Nocardioides mesophilus KACC 16243T.</title>
        <authorList>
            <person name="Hyun D.-W."/>
            <person name="Bae J.-W."/>
        </authorList>
    </citation>
    <scope>NUCLEOTIDE SEQUENCE [LARGE SCALE GENOMIC DNA]</scope>
    <source>
        <strain evidence="4 5">KACC 16243</strain>
    </source>
</reference>
<dbReference type="Proteomes" id="UP000515947">
    <property type="component" value="Chromosome"/>
</dbReference>
<dbReference type="Pfam" id="PF00924">
    <property type="entry name" value="MS_channel_2nd"/>
    <property type="match status" value="1"/>
</dbReference>
<feature type="transmembrane region" description="Helical" evidence="2">
    <location>
        <begin position="47"/>
        <end position="68"/>
    </location>
</feature>
<dbReference type="RefSeq" id="WP_187579635.1">
    <property type="nucleotide sequence ID" value="NZ_CP060713.1"/>
</dbReference>
<dbReference type="Gene3D" id="1.10.287.1260">
    <property type="match status" value="1"/>
</dbReference>
<dbReference type="InterPro" id="IPR006685">
    <property type="entry name" value="MscS_channel_2nd"/>
</dbReference>
<name>A0A7G9RDW6_9ACTN</name>
<feature type="transmembrane region" description="Helical" evidence="2">
    <location>
        <begin position="88"/>
        <end position="110"/>
    </location>
</feature>
<dbReference type="KEGG" id="nmes:H9L09_05125"/>
<evidence type="ECO:0000259" key="3">
    <source>
        <dbReference type="Pfam" id="PF00924"/>
    </source>
</evidence>
<proteinExistence type="predicted"/>